<dbReference type="KEGG" id="cyp:PCC8801_3842"/>
<organism evidence="2 3">
    <name type="scientific">Rippkaea orientalis (strain PCC 8801 / RF-1)</name>
    <name type="common">Cyanothece sp. (strain PCC 8801)</name>
    <dbReference type="NCBI Taxonomy" id="41431"/>
    <lineage>
        <taxon>Bacteria</taxon>
        <taxon>Bacillati</taxon>
        <taxon>Cyanobacteriota</taxon>
        <taxon>Cyanophyceae</taxon>
        <taxon>Oscillatoriophycideae</taxon>
        <taxon>Chroococcales</taxon>
        <taxon>Aphanothecaceae</taxon>
        <taxon>Rippkaea</taxon>
        <taxon>Rippkaea orientalis</taxon>
    </lineage>
</organism>
<dbReference type="Gene3D" id="3.90.1570.10">
    <property type="entry name" value="tt1808, chain A"/>
    <property type="match status" value="1"/>
</dbReference>
<proteinExistence type="predicted"/>
<dbReference type="EMBL" id="CP001287">
    <property type="protein sequence ID" value="ACK67792.1"/>
    <property type="molecule type" value="Genomic_DNA"/>
</dbReference>
<dbReference type="AlphaFoldDB" id="B7K486"/>
<evidence type="ECO:0000259" key="1">
    <source>
        <dbReference type="Pfam" id="PF05685"/>
    </source>
</evidence>
<protein>
    <recommendedName>
        <fullName evidence="1">Putative restriction endonuclease domain-containing protein</fullName>
    </recommendedName>
</protein>
<dbReference type="InterPro" id="IPR012296">
    <property type="entry name" value="Nuclease_put_TT1808"/>
</dbReference>
<keyword evidence="3" id="KW-1185">Reference proteome</keyword>
<dbReference type="InterPro" id="IPR008538">
    <property type="entry name" value="Uma2"/>
</dbReference>
<dbReference type="Pfam" id="PF05685">
    <property type="entry name" value="Uma2"/>
    <property type="match status" value="1"/>
</dbReference>
<evidence type="ECO:0000313" key="2">
    <source>
        <dbReference type="EMBL" id="ACK67792.1"/>
    </source>
</evidence>
<dbReference type="RefSeq" id="WP_012597050.1">
    <property type="nucleotide sequence ID" value="NC_011726.1"/>
</dbReference>
<feature type="domain" description="Putative restriction endonuclease" evidence="1">
    <location>
        <begin position="14"/>
        <end position="74"/>
    </location>
</feature>
<reference evidence="3" key="1">
    <citation type="journal article" date="2011" name="MBio">
        <title>Novel metabolic attributes of the genus Cyanothece, comprising a group of unicellular nitrogen-fixing Cyanobacteria.</title>
        <authorList>
            <person name="Bandyopadhyay A."/>
            <person name="Elvitigala T."/>
            <person name="Welsh E."/>
            <person name="Stockel J."/>
            <person name="Liberton M."/>
            <person name="Min H."/>
            <person name="Sherman L.A."/>
            <person name="Pakrasi H.B."/>
        </authorList>
    </citation>
    <scope>NUCLEOTIDE SEQUENCE [LARGE SCALE GENOMIC DNA]</scope>
    <source>
        <strain evidence="3">PCC 8801</strain>
    </source>
</reference>
<gene>
    <name evidence="2" type="ordered locus">PCC8801_3842</name>
</gene>
<evidence type="ECO:0000313" key="3">
    <source>
        <dbReference type="Proteomes" id="UP000008204"/>
    </source>
</evidence>
<dbReference type="HOGENOM" id="CLU_2664972_0_0_3"/>
<accession>B7K486</accession>
<sequence>MSIILPNPKAIYCFEELLELEELTHRKYELINGHIVAMTGGSKAHNLIALGLFTEIDAQKEKTCRFYVAVEMNFT</sequence>
<name>B7K486_RIPO1</name>
<dbReference type="Proteomes" id="UP000008204">
    <property type="component" value="Chromosome"/>
</dbReference>